<dbReference type="PANTHER" id="PTHR34701:SF1">
    <property type="entry name" value="TRANSCRIPTIONAL REGULATOR MRAZ"/>
    <property type="match status" value="1"/>
</dbReference>
<keyword evidence="6 7" id="KW-0804">Transcription</keyword>
<feature type="compositionally biased region" description="Basic and acidic residues" evidence="8">
    <location>
        <begin position="1"/>
        <end position="14"/>
    </location>
</feature>
<evidence type="ECO:0000256" key="7">
    <source>
        <dbReference type="HAMAP-Rule" id="MF_01008"/>
    </source>
</evidence>
<dbReference type="InterPro" id="IPR003444">
    <property type="entry name" value="MraZ"/>
</dbReference>
<comment type="similarity">
    <text evidence="7">Belongs to the MraZ family.</text>
</comment>
<feature type="region of interest" description="Disordered" evidence="8">
    <location>
        <begin position="1"/>
        <end position="22"/>
    </location>
</feature>
<name>A0A087AHL6_9BIFI</name>
<dbReference type="EMBL" id="JGYU01000002">
    <property type="protein sequence ID" value="KFI58266.1"/>
    <property type="molecule type" value="Genomic_DNA"/>
</dbReference>
<dbReference type="eggNOG" id="COG2001">
    <property type="taxonomic scope" value="Bacteria"/>
</dbReference>
<evidence type="ECO:0000256" key="4">
    <source>
        <dbReference type="ARBA" id="ARBA00023015"/>
    </source>
</evidence>
<evidence type="ECO:0000256" key="5">
    <source>
        <dbReference type="ARBA" id="ARBA00023125"/>
    </source>
</evidence>
<proteinExistence type="inferred from homology"/>
<evidence type="ECO:0000313" key="12">
    <source>
        <dbReference type="Proteomes" id="UP000028995"/>
    </source>
</evidence>
<keyword evidence="2 7" id="KW-0963">Cytoplasm</keyword>
<gene>
    <name evidence="7" type="primary">mraZ</name>
    <name evidence="10" type="ORF">BcFMB_00160</name>
    <name evidence="11" type="ORF">BCHO_0350</name>
</gene>
<dbReference type="InterPro" id="IPR035644">
    <property type="entry name" value="MraZ_C"/>
</dbReference>
<dbReference type="InterPro" id="IPR035642">
    <property type="entry name" value="MraZ_N"/>
</dbReference>
<dbReference type="KEGG" id="bcho:BcFMB_00160"/>
<dbReference type="InterPro" id="IPR020603">
    <property type="entry name" value="MraZ_dom"/>
</dbReference>
<dbReference type="RefSeq" id="WP_024540636.1">
    <property type="nucleotide sequence ID" value="NZ_CP018044.1"/>
</dbReference>
<evidence type="ECO:0000256" key="6">
    <source>
        <dbReference type="ARBA" id="ARBA00023163"/>
    </source>
</evidence>
<evidence type="ECO:0000313" key="13">
    <source>
        <dbReference type="Proteomes" id="UP000229907"/>
    </source>
</evidence>
<dbReference type="Proteomes" id="UP000028995">
    <property type="component" value="Unassembled WGS sequence"/>
</dbReference>
<evidence type="ECO:0000256" key="2">
    <source>
        <dbReference type="ARBA" id="ARBA00022490"/>
    </source>
</evidence>
<dbReference type="AlphaFoldDB" id="A0A087AHL6"/>
<protein>
    <recommendedName>
        <fullName evidence="1 7">Transcriptional regulator MraZ</fullName>
    </recommendedName>
</protein>
<feature type="domain" description="SpoVT-AbrB" evidence="9">
    <location>
        <begin position="105"/>
        <end position="148"/>
    </location>
</feature>
<dbReference type="Proteomes" id="UP000229907">
    <property type="component" value="Chromosome"/>
</dbReference>
<dbReference type="Pfam" id="PF02381">
    <property type="entry name" value="MraZ"/>
    <property type="match status" value="2"/>
</dbReference>
<dbReference type="GO" id="GO:0005737">
    <property type="term" value="C:cytoplasm"/>
    <property type="evidence" value="ECO:0007669"/>
    <property type="project" value="UniProtKB-UniRule"/>
</dbReference>
<dbReference type="Gene3D" id="3.40.1550.20">
    <property type="entry name" value="Transcriptional regulator MraZ domain"/>
    <property type="match status" value="1"/>
</dbReference>
<keyword evidence="3" id="KW-0677">Repeat</keyword>
<reference evidence="11 12" key="1">
    <citation type="submission" date="2014-03" db="EMBL/GenBank/DDBJ databases">
        <title>Genomics of Bifidobacteria.</title>
        <authorList>
            <person name="Ventura M."/>
            <person name="Milani C."/>
            <person name="Lugli G.A."/>
        </authorList>
    </citation>
    <scope>NUCLEOTIDE SEQUENCE [LARGE SCALE GENOMIC DNA]</scope>
    <source>
        <strain evidence="11 12">LMG 10510</strain>
    </source>
</reference>
<accession>A0A087AHL6</accession>
<evidence type="ECO:0000259" key="9">
    <source>
        <dbReference type="PROSITE" id="PS51740"/>
    </source>
</evidence>
<evidence type="ECO:0000256" key="1">
    <source>
        <dbReference type="ARBA" id="ARBA00013860"/>
    </source>
</evidence>
<feature type="domain" description="SpoVT-AbrB" evidence="9">
    <location>
        <begin position="34"/>
        <end position="76"/>
    </location>
</feature>
<keyword evidence="4 7" id="KW-0805">Transcription regulation</keyword>
<dbReference type="EMBL" id="CP018044">
    <property type="protein sequence ID" value="ATU19613.1"/>
    <property type="molecule type" value="Genomic_DNA"/>
</dbReference>
<dbReference type="InterPro" id="IPR037914">
    <property type="entry name" value="SpoVT-AbrB_sf"/>
</dbReference>
<evidence type="ECO:0000256" key="8">
    <source>
        <dbReference type="SAM" id="MobiDB-lite"/>
    </source>
</evidence>
<evidence type="ECO:0000313" key="11">
    <source>
        <dbReference type="EMBL" id="KFI58266.1"/>
    </source>
</evidence>
<sequence length="173" mass="19200">MTDHTDAHPTHETTDAPAEAAFGPFGDAPLLLGTYTPKIDAKGRVALPAKMRTQLGEGMVLARGQERCVTILPRREFRRIAARIQRTSMGDRAARQYLRIFLSGAVDTQIDRQGRISVPPMLRDYAGLGERIVVIGVGTRAEIWNADAWDDYLAQNEQGYADITDDVLPDMEF</sequence>
<dbReference type="InterPro" id="IPR007159">
    <property type="entry name" value="SpoVT-AbrB_dom"/>
</dbReference>
<dbReference type="GO" id="GO:0000976">
    <property type="term" value="F:transcription cis-regulatory region binding"/>
    <property type="evidence" value="ECO:0007669"/>
    <property type="project" value="TreeGrafter"/>
</dbReference>
<dbReference type="NCBIfam" id="TIGR00242">
    <property type="entry name" value="division/cell wall cluster transcriptional repressor MraZ"/>
    <property type="match status" value="1"/>
</dbReference>
<dbReference type="OrthoDB" id="9807753at2"/>
<dbReference type="HAMAP" id="MF_01008">
    <property type="entry name" value="MraZ"/>
    <property type="match status" value="1"/>
</dbReference>
<evidence type="ECO:0000313" key="10">
    <source>
        <dbReference type="EMBL" id="ATU19613.1"/>
    </source>
</evidence>
<dbReference type="SUPFAM" id="SSF89447">
    <property type="entry name" value="AbrB/MazE/MraZ-like"/>
    <property type="match status" value="1"/>
</dbReference>
<dbReference type="CDD" id="cd16320">
    <property type="entry name" value="MraZ_N"/>
    <property type="match status" value="1"/>
</dbReference>
<dbReference type="GO" id="GO:0003700">
    <property type="term" value="F:DNA-binding transcription factor activity"/>
    <property type="evidence" value="ECO:0007669"/>
    <property type="project" value="UniProtKB-UniRule"/>
</dbReference>
<dbReference type="CDD" id="cd16321">
    <property type="entry name" value="MraZ_C"/>
    <property type="match status" value="1"/>
</dbReference>
<dbReference type="GO" id="GO:0009295">
    <property type="term" value="C:nucleoid"/>
    <property type="evidence" value="ECO:0007669"/>
    <property type="project" value="UniProtKB-SubCell"/>
</dbReference>
<comment type="subunit">
    <text evidence="7">Forms oligomers.</text>
</comment>
<dbReference type="PANTHER" id="PTHR34701">
    <property type="entry name" value="TRANSCRIPTIONAL REGULATOR MRAZ"/>
    <property type="match status" value="1"/>
</dbReference>
<reference evidence="10 13" key="2">
    <citation type="submission" date="2016-11" db="EMBL/GenBank/DDBJ databases">
        <title>complete genome sequence of Bifidobacterium choerinum strain FMB-1.</title>
        <authorList>
            <person name="Park C.-S."/>
            <person name="Jung D.-H."/>
            <person name="Choi D.-S."/>
        </authorList>
    </citation>
    <scope>NUCLEOTIDE SEQUENCE [LARGE SCALE GENOMIC DNA]</scope>
    <source>
        <strain evidence="10 13">FMB-1</strain>
    </source>
</reference>
<dbReference type="InterPro" id="IPR038619">
    <property type="entry name" value="MraZ_sf"/>
</dbReference>
<dbReference type="STRING" id="35760.BCHO_0350"/>
<evidence type="ECO:0000256" key="3">
    <source>
        <dbReference type="ARBA" id="ARBA00022737"/>
    </source>
</evidence>
<keyword evidence="5 7" id="KW-0238">DNA-binding</keyword>
<organism evidence="11 12">
    <name type="scientific">Bifidobacterium choerinum</name>
    <dbReference type="NCBI Taxonomy" id="35760"/>
    <lineage>
        <taxon>Bacteria</taxon>
        <taxon>Bacillati</taxon>
        <taxon>Actinomycetota</taxon>
        <taxon>Actinomycetes</taxon>
        <taxon>Bifidobacteriales</taxon>
        <taxon>Bifidobacteriaceae</taxon>
        <taxon>Bifidobacterium</taxon>
    </lineage>
</organism>
<comment type="subcellular location">
    <subcellularLocation>
        <location evidence="7">Cytoplasm</location>
        <location evidence="7">Nucleoid</location>
    </subcellularLocation>
</comment>
<keyword evidence="12" id="KW-1185">Reference proteome</keyword>
<dbReference type="GO" id="GO:2000143">
    <property type="term" value="P:negative regulation of DNA-templated transcription initiation"/>
    <property type="evidence" value="ECO:0007669"/>
    <property type="project" value="TreeGrafter"/>
</dbReference>
<dbReference type="PROSITE" id="PS51740">
    <property type="entry name" value="SPOVT_ABRB"/>
    <property type="match status" value="2"/>
</dbReference>